<keyword evidence="3" id="KW-1185">Reference proteome</keyword>
<dbReference type="EMBL" id="WVUK01000054">
    <property type="protein sequence ID" value="KAF7493885.1"/>
    <property type="molecule type" value="Genomic_DNA"/>
</dbReference>
<reference evidence="1" key="2">
    <citation type="submission" date="2020-01" db="EMBL/GenBank/DDBJ databases">
        <authorList>
            <person name="Korhonen P.K.K."/>
            <person name="Guangxu M.G."/>
            <person name="Wang T.W."/>
            <person name="Stroehlein A.J.S."/>
            <person name="Young N.D."/>
            <person name="Ang C.-S.A."/>
            <person name="Fernando D.W.F."/>
            <person name="Lu H.L."/>
            <person name="Taylor S.T."/>
            <person name="Ehtesham M.E.M."/>
            <person name="Najaraj S.H.N."/>
            <person name="Harsha G.H.G."/>
            <person name="Madugundu A.M."/>
            <person name="Renuse S.R."/>
            <person name="Holt D.H."/>
            <person name="Pandey A.P."/>
            <person name="Papenfuss A.P."/>
            <person name="Gasser R.B.G."/>
            <person name="Fischer K.F."/>
        </authorList>
    </citation>
    <scope>NUCLEOTIDE SEQUENCE</scope>
    <source>
        <strain evidence="1">SSS_KF_BRIS2020</strain>
    </source>
</reference>
<evidence type="ECO:0000313" key="1">
    <source>
        <dbReference type="EMBL" id="KAF7493885.1"/>
    </source>
</evidence>
<dbReference type="EnsemblMetazoa" id="SSS_5908s_mrna">
    <property type="protein sequence ID" value="KAF7493885.1"/>
    <property type="gene ID" value="SSS_5908"/>
</dbReference>
<evidence type="ECO:0000313" key="2">
    <source>
        <dbReference type="EnsemblMetazoa" id="KAF7493885.1"/>
    </source>
</evidence>
<proteinExistence type="predicted"/>
<gene>
    <name evidence="1" type="ORF">SSS_5908</name>
</gene>
<protein>
    <submittedName>
        <fullName evidence="1 2">Uncharacterized protein</fullName>
    </submittedName>
</protein>
<name>A0A834RBM5_SARSC</name>
<dbReference type="Proteomes" id="UP000070412">
    <property type="component" value="Unassembled WGS sequence"/>
</dbReference>
<reference evidence="2" key="3">
    <citation type="submission" date="2022-06" db="UniProtKB">
        <authorList>
            <consortium name="EnsemblMetazoa"/>
        </authorList>
    </citation>
    <scope>IDENTIFICATION</scope>
</reference>
<dbReference type="AlphaFoldDB" id="A0A834RBM5"/>
<organism evidence="1">
    <name type="scientific">Sarcoptes scabiei</name>
    <name type="common">Itch mite</name>
    <name type="synonym">Acarus scabiei</name>
    <dbReference type="NCBI Taxonomy" id="52283"/>
    <lineage>
        <taxon>Eukaryota</taxon>
        <taxon>Metazoa</taxon>
        <taxon>Ecdysozoa</taxon>
        <taxon>Arthropoda</taxon>
        <taxon>Chelicerata</taxon>
        <taxon>Arachnida</taxon>
        <taxon>Acari</taxon>
        <taxon>Acariformes</taxon>
        <taxon>Sarcoptiformes</taxon>
        <taxon>Astigmata</taxon>
        <taxon>Psoroptidia</taxon>
        <taxon>Sarcoptoidea</taxon>
        <taxon>Sarcoptidae</taxon>
        <taxon>Sarcoptinae</taxon>
        <taxon>Sarcoptes</taxon>
    </lineage>
</organism>
<sequence>MSLYTFSMFEPEYSGFFLTKSSKHFSKRFEFEIILNQHHKLLIIMNKKRFVVSKMFDENKKRKISKTLERNHRGNDTKWLQSHLEIAPRTLRSVLLFNDNLVGRMDSYRIPSARKSSFMIEVDSPTLNRKNECSLPSEDFDFIFSKSCESLRDCFECSIMDLFDRNNLSIYNRSSPLLSILAEPYLACCSRNALVLQDCSGTHSDREKKYHKKLKISNHFEKISRSAPSSNGCRCRFCSSSLRIDYCNLRKNSSLKCYYDCSNFHRWPQSFFKRSSFRYSQIHNPRNLFWMNETNSNGSTTQSNCQLCCCLECAINNRFIIVDL</sequence>
<evidence type="ECO:0000313" key="3">
    <source>
        <dbReference type="Proteomes" id="UP000070412"/>
    </source>
</evidence>
<accession>A0A834RBM5</accession>
<reference evidence="3" key="1">
    <citation type="journal article" date="2020" name="PLoS Negl. Trop. Dis.">
        <title>High-quality nuclear genome for Sarcoptes scabiei-A critical resource for a neglected parasite.</title>
        <authorList>
            <person name="Korhonen P.K."/>
            <person name="Gasser R.B."/>
            <person name="Ma G."/>
            <person name="Wang T."/>
            <person name="Stroehlein A.J."/>
            <person name="Young N.D."/>
            <person name="Ang C.S."/>
            <person name="Fernando D.D."/>
            <person name="Lu H.C."/>
            <person name="Taylor S."/>
            <person name="Reynolds S.L."/>
            <person name="Mofiz E."/>
            <person name="Najaraj S.H."/>
            <person name="Gowda H."/>
            <person name="Madugundu A."/>
            <person name="Renuse S."/>
            <person name="Holt D."/>
            <person name="Pandey A."/>
            <person name="Papenfuss A.T."/>
            <person name="Fischer K."/>
        </authorList>
    </citation>
    <scope>NUCLEOTIDE SEQUENCE [LARGE SCALE GENOMIC DNA]</scope>
</reference>